<dbReference type="PANTHER" id="PTHR10169">
    <property type="entry name" value="DNA TOPOISOMERASE/GYRASE"/>
    <property type="match status" value="1"/>
</dbReference>
<dbReference type="SMART" id="SM00434">
    <property type="entry name" value="TOP4c"/>
    <property type="match status" value="1"/>
</dbReference>
<dbReference type="InterPro" id="IPR013757">
    <property type="entry name" value="Topo_IIA_A_a_sf"/>
</dbReference>
<comment type="cofactor">
    <cofactor evidence="2">
        <name>Mg(2+)</name>
        <dbReference type="ChEBI" id="CHEBI:18420"/>
    </cofactor>
</comment>
<name>E9GAL2_DAPPU</name>
<evidence type="ECO:0000256" key="6">
    <source>
        <dbReference type="ARBA" id="ARBA00022723"/>
    </source>
</evidence>
<dbReference type="HOGENOM" id="CLU_001935_3_0_1"/>
<dbReference type="Gene3D" id="3.40.50.670">
    <property type="match status" value="2"/>
</dbReference>
<feature type="domain" description="Topo IIA-type catalytic" evidence="14">
    <location>
        <begin position="259"/>
        <end position="700"/>
    </location>
</feature>
<evidence type="ECO:0000259" key="14">
    <source>
        <dbReference type="PROSITE" id="PS52040"/>
    </source>
</evidence>
<dbReference type="PANTHER" id="PTHR10169:SF38">
    <property type="entry name" value="DNA TOPOISOMERASE 2"/>
    <property type="match status" value="1"/>
</dbReference>
<evidence type="ECO:0000313" key="16">
    <source>
        <dbReference type="Proteomes" id="UP000000305"/>
    </source>
</evidence>
<dbReference type="KEGG" id="dpx:DAPPUDRAFT_315718"/>
<keyword evidence="10 13" id="KW-0238">DNA-binding</keyword>
<evidence type="ECO:0000313" key="15">
    <source>
        <dbReference type="EMBL" id="EFX83266.1"/>
    </source>
</evidence>
<dbReference type="InterPro" id="IPR031660">
    <property type="entry name" value="TOPRIM_C"/>
</dbReference>
<gene>
    <name evidence="15" type="ORF">DAPPUDRAFT_315718</name>
</gene>
<dbReference type="Proteomes" id="UP000000305">
    <property type="component" value="Unassembled WGS sequence"/>
</dbReference>
<dbReference type="PROSITE" id="PS52040">
    <property type="entry name" value="TOPO_IIA"/>
    <property type="match status" value="1"/>
</dbReference>
<dbReference type="AlphaFoldDB" id="E9GAL2"/>
<dbReference type="OrthoDB" id="276498at2759"/>
<dbReference type="InParanoid" id="E9GAL2"/>
<evidence type="ECO:0000256" key="1">
    <source>
        <dbReference type="ARBA" id="ARBA00000185"/>
    </source>
</evidence>
<sequence length="711" mass="82551">MSWPVPVDFLLVKLKQSKTHVSVQPIWFKNFYTREKIERDTFSLFQIDFIFSQIQDGEQNPTKLKDIPHLEDAINAGTAESIKCTLILTKGDSAKSQAVTGLGVVGRAKYGVYVLQEELLNVQEASRKECVRFYSLLEYEEWKSDTENWQHYRIKHYQGLGSMTSEEMESVFTNLPSHRVIFKHNGDDDDRAISMAFSKRHSGQHRDWLDFWNKASKWLRESPYPKLHLYRRETRHVSFYEFVHRGLVHYTNMEHERYTRSIMDGLTVGQRKIIFTCIKRTDKEEVTVAQLAGLVAARTSLCNYDEENLTRTIIGLAHDFVGTNNINLLQPIGHFGTRLQGGEDAASPRQISTLMSQLTRIIFHPHDDWLLKHRTDGKRLIEPEFYAPIIPMILVNGIGGIGTDWTTSRLIYNPRDIIENIMRMLNGEEPIYMNPWIKGYQGSIQRVDDNTYVISGEVSKLSATQVVITELPLGISVRNYRESVMENLLHGSEKIPPLITGYKEYHTDTTVRFVVNMTEEKMQQAESQGFHDLFRLQCTHTVTPTLLYDPNGFLKNYDSNNDILKTYFDVRLNLFEERKKLLTGELQASCKKLTNEIRYVHAIWNGDLIVNRKKINVLVEELRRLNFDPDPLRARMKNQNDNVKTEDEVGDDDFSYLLMMNTRSLTLEGLNELLQNQKFKMKALEIALKKSARDLWRDSLTFLLKKMDGKE</sequence>
<dbReference type="EMBL" id="GL732537">
    <property type="protein sequence ID" value="EFX83266.1"/>
    <property type="molecule type" value="Genomic_DNA"/>
</dbReference>
<keyword evidence="8" id="KW-0067">ATP-binding</keyword>
<dbReference type="eggNOG" id="KOG0355">
    <property type="taxonomic scope" value="Eukaryota"/>
</dbReference>
<dbReference type="GO" id="GO:0005634">
    <property type="term" value="C:nucleus"/>
    <property type="evidence" value="ECO:0000318"/>
    <property type="project" value="GO_Central"/>
</dbReference>
<dbReference type="Pfam" id="PF16898">
    <property type="entry name" value="TOPRIM_C"/>
    <property type="match status" value="1"/>
</dbReference>
<dbReference type="FunFam" id="3.90.199.10:FF:000002">
    <property type="entry name" value="DNA topoisomerase 2"/>
    <property type="match status" value="1"/>
</dbReference>
<reference evidence="15 16" key="1">
    <citation type="journal article" date="2011" name="Science">
        <title>The ecoresponsive genome of Daphnia pulex.</title>
        <authorList>
            <person name="Colbourne J.K."/>
            <person name="Pfrender M.E."/>
            <person name="Gilbert D."/>
            <person name="Thomas W.K."/>
            <person name="Tucker A."/>
            <person name="Oakley T.H."/>
            <person name="Tokishita S."/>
            <person name="Aerts A."/>
            <person name="Arnold G.J."/>
            <person name="Basu M.K."/>
            <person name="Bauer D.J."/>
            <person name="Caceres C.E."/>
            <person name="Carmel L."/>
            <person name="Casola C."/>
            <person name="Choi J.H."/>
            <person name="Detter J.C."/>
            <person name="Dong Q."/>
            <person name="Dusheyko S."/>
            <person name="Eads B.D."/>
            <person name="Frohlich T."/>
            <person name="Geiler-Samerotte K.A."/>
            <person name="Gerlach D."/>
            <person name="Hatcher P."/>
            <person name="Jogdeo S."/>
            <person name="Krijgsveld J."/>
            <person name="Kriventseva E.V."/>
            <person name="Kultz D."/>
            <person name="Laforsch C."/>
            <person name="Lindquist E."/>
            <person name="Lopez J."/>
            <person name="Manak J.R."/>
            <person name="Muller J."/>
            <person name="Pangilinan J."/>
            <person name="Patwardhan R.P."/>
            <person name="Pitluck S."/>
            <person name="Pritham E.J."/>
            <person name="Rechtsteiner A."/>
            <person name="Rho M."/>
            <person name="Rogozin I.B."/>
            <person name="Sakarya O."/>
            <person name="Salamov A."/>
            <person name="Schaack S."/>
            <person name="Shapiro H."/>
            <person name="Shiga Y."/>
            <person name="Skalitzky C."/>
            <person name="Smith Z."/>
            <person name="Souvorov A."/>
            <person name="Sung W."/>
            <person name="Tang Z."/>
            <person name="Tsuchiya D."/>
            <person name="Tu H."/>
            <person name="Vos H."/>
            <person name="Wang M."/>
            <person name="Wolf Y.I."/>
            <person name="Yamagata H."/>
            <person name="Yamada T."/>
            <person name="Ye Y."/>
            <person name="Shaw J.R."/>
            <person name="Andrews J."/>
            <person name="Crease T.J."/>
            <person name="Tang H."/>
            <person name="Lucas S.M."/>
            <person name="Robertson H.M."/>
            <person name="Bork P."/>
            <person name="Koonin E.V."/>
            <person name="Zdobnov E.M."/>
            <person name="Grigoriev I.V."/>
            <person name="Lynch M."/>
            <person name="Boore J.L."/>
        </authorList>
    </citation>
    <scope>NUCLEOTIDE SEQUENCE [LARGE SCALE GENOMIC DNA]</scope>
</reference>
<dbReference type="FunFam" id="3.40.50.670:FF:000020">
    <property type="entry name" value="DNA topoisomerase II"/>
    <property type="match status" value="1"/>
</dbReference>
<evidence type="ECO:0000256" key="12">
    <source>
        <dbReference type="ARBA" id="ARBA00031138"/>
    </source>
</evidence>
<protein>
    <recommendedName>
        <fullName evidence="5">DNA topoisomerase 2</fullName>
        <ecNumber evidence="4">5.6.2.2</ecNumber>
    </recommendedName>
    <alternativeName>
        <fullName evidence="12">DNA topoisomerase II</fullName>
    </alternativeName>
</protein>
<dbReference type="Gene3D" id="3.30.1360.40">
    <property type="match status" value="1"/>
</dbReference>
<dbReference type="SUPFAM" id="SSF56719">
    <property type="entry name" value="Type II DNA topoisomerase"/>
    <property type="match status" value="1"/>
</dbReference>
<dbReference type="OMA" id="MEHERYT"/>
<evidence type="ECO:0000256" key="3">
    <source>
        <dbReference type="ARBA" id="ARBA00011080"/>
    </source>
</evidence>
<organism evidence="15 16">
    <name type="scientific">Daphnia pulex</name>
    <name type="common">Water flea</name>
    <dbReference type="NCBI Taxonomy" id="6669"/>
    <lineage>
        <taxon>Eukaryota</taxon>
        <taxon>Metazoa</taxon>
        <taxon>Ecdysozoa</taxon>
        <taxon>Arthropoda</taxon>
        <taxon>Crustacea</taxon>
        <taxon>Branchiopoda</taxon>
        <taxon>Diplostraca</taxon>
        <taxon>Cladocera</taxon>
        <taxon>Anomopoda</taxon>
        <taxon>Daphniidae</taxon>
        <taxon>Daphnia</taxon>
    </lineage>
</organism>
<dbReference type="PRINTS" id="PR01158">
    <property type="entry name" value="TOPISMRASEII"/>
</dbReference>
<evidence type="ECO:0000256" key="9">
    <source>
        <dbReference type="ARBA" id="ARBA00023029"/>
    </source>
</evidence>
<keyword evidence="16" id="KW-1185">Reference proteome</keyword>
<evidence type="ECO:0000256" key="10">
    <source>
        <dbReference type="ARBA" id="ARBA00023125"/>
    </source>
</evidence>
<dbReference type="EC" id="5.6.2.2" evidence="4"/>
<evidence type="ECO:0000256" key="13">
    <source>
        <dbReference type="PROSITE-ProRule" id="PRU01384"/>
    </source>
</evidence>
<evidence type="ECO:0000256" key="4">
    <source>
        <dbReference type="ARBA" id="ARBA00012895"/>
    </source>
</evidence>
<dbReference type="GO" id="GO:0046872">
    <property type="term" value="F:metal ion binding"/>
    <property type="evidence" value="ECO:0007669"/>
    <property type="project" value="UniProtKB-KW"/>
</dbReference>
<comment type="caution">
    <text evidence="13">Lacks conserved residue(s) required for the propagation of feature annotation.</text>
</comment>
<dbReference type="GO" id="GO:0000712">
    <property type="term" value="P:resolution of meiotic recombination intermediates"/>
    <property type="evidence" value="ECO:0000318"/>
    <property type="project" value="GO_Central"/>
</dbReference>
<accession>E9GAL2</accession>
<dbReference type="InterPro" id="IPR013760">
    <property type="entry name" value="Topo_IIA-like_dom_sf"/>
</dbReference>
<dbReference type="InterPro" id="IPR013759">
    <property type="entry name" value="Topo_IIA_B_C"/>
</dbReference>
<dbReference type="FunFam" id="3.30.1360.40:FF:000003">
    <property type="entry name" value="DNA topoisomerase 2"/>
    <property type="match status" value="1"/>
</dbReference>
<dbReference type="STRING" id="6669.E9GAL2"/>
<evidence type="ECO:0000256" key="8">
    <source>
        <dbReference type="ARBA" id="ARBA00022840"/>
    </source>
</evidence>
<proteinExistence type="inferred from homology"/>
<comment type="catalytic activity">
    <reaction evidence="1">
        <text>ATP-dependent breakage, passage and rejoining of double-stranded DNA.</text>
        <dbReference type="EC" id="5.6.2.2"/>
    </reaction>
</comment>
<keyword evidence="9" id="KW-0799">Topoisomerase</keyword>
<keyword evidence="11" id="KW-0413">Isomerase</keyword>
<evidence type="ECO:0000256" key="5">
    <source>
        <dbReference type="ARBA" id="ARBA00019635"/>
    </source>
</evidence>
<evidence type="ECO:0000256" key="11">
    <source>
        <dbReference type="ARBA" id="ARBA00023235"/>
    </source>
</evidence>
<evidence type="ECO:0000256" key="7">
    <source>
        <dbReference type="ARBA" id="ARBA00022741"/>
    </source>
</evidence>
<dbReference type="GO" id="GO:0005524">
    <property type="term" value="F:ATP binding"/>
    <property type="evidence" value="ECO:0007669"/>
    <property type="project" value="UniProtKB-KW"/>
</dbReference>
<dbReference type="InterPro" id="IPR050634">
    <property type="entry name" value="DNA_Topoisomerase_II"/>
</dbReference>
<keyword evidence="7" id="KW-0547">Nucleotide-binding</keyword>
<dbReference type="PhylomeDB" id="E9GAL2"/>
<dbReference type="InterPro" id="IPR001154">
    <property type="entry name" value="TopoII_euk"/>
</dbReference>
<comment type="similarity">
    <text evidence="3">Belongs to the type II topoisomerase family.</text>
</comment>
<dbReference type="GO" id="GO:0006265">
    <property type="term" value="P:DNA topological change"/>
    <property type="evidence" value="ECO:0007669"/>
    <property type="project" value="InterPro"/>
</dbReference>
<dbReference type="GO" id="GO:0003677">
    <property type="term" value="F:DNA binding"/>
    <property type="evidence" value="ECO:0007669"/>
    <property type="project" value="UniProtKB-UniRule"/>
</dbReference>
<dbReference type="Gene3D" id="3.90.199.10">
    <property type="entry name" value="Topoisomerase II, domain 5"/>
    <property type="match status" value="1"/>
</dbReference>
<dbReference type="Pfam" id="PF00521">
    <property type="entry name" value="DNA_topoisoIV"/>
    <property type="match status" value="1"/>
</dbReference>
<evidence type="ECO:0000256" key="2">
    <source>
        <dbReference type="ARBA" id="ARBA00001946"/>
    </source>
</evidence>
<keyword evidence="6" id="KW-0479">Metal-binding</keyword>
<dbReference type="GO" id="GO:0003918">
    <property type="term" value="F:DNA topoisomerase type II (double strand cut, ATP-hydrolyzing) activity"/>
    <property type="evidence" value="ECO:0000318"/>
    <property type="project" value="GO_Central"/>
</dbReference>
<dbReference type="FunFam" id="3.40.50.670:FF:000001">
    <property type="entry name" value="DNA topoisomerase 2"/>
    <property type="match status" value="1"/>
</dbReference>
<dbReference type="Gene3D" id="1.10.268.10">
    <property type="entry name" value="Topoisomerase, domain 3"/>
    <property type="match status" value="1"/>
</dbReference>
<dbReference type="InterPro" id="IPR013758">
    <property type="entry name" value="Topo_IIA_A/C_ab"/>
</dbReference>
<dbReference type="GO" id="GO:0000819">
    <property type="term" value="P:sister chromatid segregation"/>
    <property type="evidence" value="ECO:0000318"/>
    <property type="project" value="GO_Central"/>
</dbReference>
<dbReference type="InterPro" id="IPR002205">
    <property type="entry name" value="Topo_IIA_dom_A"/>
</dbReference>